<keyword evidence="3" id="KW-1185">Reference proteome</keyword>
<dbReference type="Pfam" id="PF04230">
    <property type="entry name" value="PS_pyruv_trans"/>
    <property type="match status" value="1"/>
</dbReference>
<evidence type="ECO:0000259" key="1">
    <source>
        <dbReference type="Pfam" id="PF04230"/>
    </source>
</evidence>
<organism evidence="2 3">
    <name type="scientific">Enorma massiliensis</name>
    <dbReference type="NCBI Taxonomy" id="1472761"/>
    <lineage>
        <taxon>Bacteria</taxon>
        <taxon>Bacillati</taxon>
        <taxon>Actinomycetota</taxon>
        <taxon>Coriobacteriia</taxon>
        <taxon>Coriobacteriales</taxon>
        <taxon>Coriobacteriaceae</taxon>
        <taxon>Enorma</taxon>
    </lineage>
</organism>
<name>A0A1Y3UB75_9ACTN</name>
<proteinExistence type="predicted"/>
<gene>
    <name evidence="2" type="ORF">B5G21_07150</name>
</gene>
<dbReference type="Proteomes" id="UP000196560">
    <property type="component" value="Unassembled WGS sequence"/>
</dbReference>
<dbReference type="RefSeq" id="WP_087186607.1">
    <property type="nucleotide sequence ID" value="NZ_NFHO01000007.1"/>
</dbReference>
<accession>A0A1Y3UB75</accession>
<sequence>MKKIGIITFHRSHNCGSMLQAYALQTVVGRMGYQPEIINFSNLGQRKLYRPFQSGLNPKTLAKNAIALAHLNRIRRNDACYERFISERFLLSEGDVSRCEELSSDGYSAVICGSDQVWNVTIDDADDAYFLPWVTDAAKIAYAASFGARNIMKYSDDSKRYAGYLRAMDSISIRENNGRKWIHELTGLDVPVVLDPTLLLDAEDYIAIEDSTVALPSEYIFYYSPTYDRSINRLVKRISAKYGLPVICFNAKAFYVKGMDMMGFSLPEREDPSVYLALMRHASLVITTSFHGTIFSTMFERPFWTIKNGGMFGDDDRVLTLMDLLDLVDRLIPIEFDDDRNYLSPKDYAMYRGLREDQRKTSLMFLGEALSEAR</sequence>
<protein>
    <recommendedName>
        <fullName evidence="1">Polysaccharide pyruvyl transferase domain-containing protein</fullName>
    </recommendedName>
</protein>
<dbReference type="InterPro" id="IPR007345">
    <property type="entry name" value="Polysacch_pyruvyl_Trfase"/>
</dbReference>
<feature type="domain" description="Polysaccharide pyruvyl transferase" evidence="1">
    <location>
        <begin position="14"/>
        <end position="308"/>
    </location>
</feature>
<dbReference type="AlphaFoldDB" id="A0A1Y3UB75"/>
<dbReference type="EMBL" id="NFHO01000007">
    <property type="protein sequence ID" value="OUN42600.1"/>
    <property type="molecule type" value="Genomic_DNA"/>
</dbReference>
<evidence type="ECO:0000313" key="2">
    <source>
        <dbReference type="EMBL" id="OUN42600.1"/>
    </source>
</evidence>
<evidence type="ECO:0000313" key="3">
    <source>
        <dbReference type="Proteomes" id="UP000196560"/>
    </source>
</evidence>
<comment type="caution">
    <text evidence="2">The sequence shown here is derived from an EMBL/GenBank/DDBJ whole genome shotgun (WGS) entry which is preliminary data.</text>
</comment>
<reference evidence="3" key="1">
    <citation type="submission" date="2017-04" db="EMBL/GenBank/DDBJ databases">
        <title>Function of individual gut microbiota members based on whole genome sequencing of pure cultures obtained from chicken caecum.</title>
        <authorList>
            <person name="Medvecky M."/>
            <person name="Cejkova D."/>
            <person name="Polansky O."/>
            <person name="Karasova D."/>
            <person name="Kubasova T."/>
            <person name="Cizek A."/>
            <person name="Rychlik I."/>
        </authorList>
    </citation>
    <scope>NUCLEOTIDE SEQUENCE [LARGE SCALE GENOMIC DNA]</scope>
    <source>
        <strain evidence="3">An70</strain>
    </source>
</reference>